<reference evidence="1" key="1">
    <citation type="submission" date="2013-12" db="EMBL/GenBank/DDBJ databases">
        <title>The Genome Sequence of Aphanomyces invadans NJM9701.</title>
        <authorList>
            <consortium name="The Broad Institute Genomics Platform"/>
            <person name="Russ C."/>
            <person name="Tyler B."/>
            <person name="van West P."/>
            <person name="Dieguez-Uribeondo J."/>
            <person name="Young S.K."/>
            <person name="Zeng Q."/>
            <person name="Gargeya S."/>
            <person name="Fitzgerald M."/>
            <person name="Abouelleil A."/>
            <person name="Alvarado L."/>
            <person name="Chapman S.B."/>
            <person name="Gainer-Dewar J."/>
            <person name="Goldberg J."/>
            <person name="Griggs A."/>
            <person name="Gujja S."/>
            <person name="Hansen M."/>
            <person name="Howarth C."/>
            <person name="Imamovic A."/>
            <person name="Ireland A."/>
            <person name="Larimer J."/>
            <person name="McCowan C."/>
            <person name="Murphy C."/>
            <person name="Pearson M."/>
            <person name="Poon T.W."/>
            <person name="Priest M."/>
            <person name="Roberts A."/>
            <person name="Saif S."/>
            <person name="Shea T."/>
            <person name="Sykes S."/>
            <person name="Wortman J."/>
            <person name="Nusbaum C."/>
            <person name="Birren B."/>
        </authorList>
    </citation>
    <scope>NUCLEOTIDE SEQUENCE [LARGE SCALE GENOMIC DNA]</scope>
    <source>
        <strain evidence="1">NJM9701</strain>
    </source>
</reference>
<sequence length="59" mass="6665">MTGKPELLMPSTEHCIVWTVRERDVGLGALSGYRSAVKRLYIDQGVDLPEPYDNDMKVI</sequence>
<dbReference type="GeneID" id="20081785"/>
<name>A0A024UDJ5_9STRA</name>
<dbReference type="OrthoDB" id="10417100at2759"/>
<accession>A0A024UDJ5</accession>
<protein>
    <submittedName>
        <fullName evidence="1">Uncharacterized protein</fullName>
    </submittedName>
</protein>
<dbReference type="AlphaFoldDB" id="A0A024UDJ5"/>
<gene>
    <name evidence="1" type="ORF">H310_04735</name>
</gene>
<proteinExistence type="predicted"/>
<dbReference type="EMBL" id="KI913958">
    <property type="protein sequence ID" value="ETW04461.1"/>
    <property type="molecule type" value="Genomic_DNA"/>
</dbReference>
<dbReference type="VEuPathDB" id="FungiDB:H310_04735"/>
<dbReference type="RefSeq" id="XP_008867417.1">
    <property type="nucleotide sequence ID" value="XM_008869195.1"/>
</dbReference>
<organism evidence="1">
    <name type="scientific">Aphanomyces invadans</name>
    <dbReference type="NCBI Taxonomy" id="157072"/>
    <lineage>
        <taxon>Eukaryota</taxon>
        <taxon>Sar</taxon>
        <taxon>Stramenopiles</taxon>
        <taxon>Oomycota</taxon>
        <taxon>Saprolegniomycetes</taxon>
        <taxon>Saprolegniales</taxon>
        <taxon>Verrucalvaceae</taxon>
        <taxon>Aphanomyces</taxon>
    </lineage>
</organism>
<evidence type="ECO:0000313" key="1">
    <source>
        <dbReference type="EMBL" id="ETW04461.1"/>
    </source>
</evidence>